<comment type="caution">
    <text evidence="4">The sequence shown here is derived from an EMBL/GenBank/DDBJ whole genome shotgun (WGS) entry which is preliminary data.</text>
</comment>
<accession>A0ABW0A7W0</accession>
<organism evidence="4 5">
    <name type="scientific">Streptomyces aureoversilis</name>
    <dbReference type="NCBI Taxonomy" id="67277"/>
    <lineage>
        <taxon>Bacteria</taxon>
        <taxon>Bacillati</taxon>
        <taxon>Actinomycetota</taxon>
        <taxon>Actinomycetes</taxon>
        <taxon>Kitasatosporales</taxon>
        <taxon>Streptomycetaceae</taxon>
        <taxon>Streptomyces</taxon>
    </lineage>
</organism>
<evidence type="ECO:0000313" key="5">
    <source>
        <dbReference type="Proteomes" id="UP001596222"/>
    </source>
</evidence>
<dbReference type="CDD" id="cd04301">
    <property type="entry name" value="NAT_SF"/>
    <property type="match status" value="1"/>
</dbReference>
<gene>
    <name evidence="4" type="ORF">ACFPP6_34950</name>
</gene>
<dbReference type="Pfam" id="PF00583">
    <property type="entry name" value="Acetyltransf_1"/>
    <property type="match status" value="1"/>
</dbReference>
<evidence type="ECO:0000313" key="4">
    <source>
        <dbReference type="EMBL" id="MFC5149862.1"/>
    </source>
</evidence>
<protein>
    <submittedName>
        <fullName evidence="4">GNAT family N-acetyltransferase</fullName>
        <ecNumber evidence="4">2.3.-.-</ecNumber>
    </submittedName>
</protein>
<evidence type="ECO:0000256" key="1">
    <source>
        <dbReference type="ARBA" id="ARBA00022679"/>
    </source>
</evidence>
<dbReference type="Gene3D" id="3.40.630.30">
    <property type="match status" value="1"/>
</dbReference>
<dbReference type="PANTHER" id="PTHR43800:SF1">
    <property type="entry name" value="PEPTIDYL-LYSINE N-ACETYLTRANSFERASE YJAB"/>
    <property type="match status" value="1"/>
</dbReference>
<dbReference type="EC" id="2.3.-.-" evidence="4"/>
<dbReference type="GO" id="GO:0016746">
    <property type="term" value="F:acyltransferase activity"/>
    <property type="evidence" value="ECO:0007669"/>
    <property type="project" value="UniProtKB-KW"/>
</dbReference>
<dbReference type="Proteomes" id="UP001596222">
    <property type="component" value="Unassembled WGS sequence"/>
</dbReference>
<name>A0ABW0A7W0_9ACTN</name>
<feature type="domain" description="N-acetyltransferase" evidence="3">
    <location>
        <begin position="19"/>
        <end position="168"/>
    </location>
</feature>
<reference evidence="5" key="1">
    <citation type="journal article" date="2019" name="Int. J. Syst. Evol. Microbiol.">
        <title>The Global Catalogue of Microorganisms (GCM) 10K type strain sequencing project: providing services to taxonomists for standard genome sequencing and annotation.</title>
        <authorList>
            <consortium name="The Broad Institute Genomics Platform"/>
            <consortium name="The Broad Institute Genome Sequencing Center for Infectious Disease"/>
            <person name="Wu L."/>
            <person name="Ma J."/>
        </authorList>
    </citation>
    <scope>NUCLEOTIDE SEQUENCE [LARGE SCALE GENOMIC DNA]</scope>
    <source>
        <strain evidence="5">CGMCC 4.1641</strain>
    </source>
</reference>
<dbReference type="SUPFAM" id="SSF55729">
    <property type="entry name" value="Acyl-CoA N-acyltransferases (Nat)"/>
    <property type="match status" value="1"/>
</dbReference>
<keyword evidence="1 4" id="KW-0808">Transferase</keyword>
<dbReference type="InterPro" id="IPR016181">
    <property type="entry name" value="Acyl_CoA_acyltransferase"/>
</dbReference>
<sequence>MARSLLPLYVPAVNADDKTVIRQAEPEDAATIARIHMASRAATMPYLPPQQRTLDQVTRWIREVVLRECRTWIAVRGGETAGYAAVEGDMLEHLYLRPDLRRRGIGTLLLNEVKRHATDGVSLHVFQQNTGARAFYERHGFTVTDTSDGSRNMEALPDMTLRWAPDGSR</sequence>
<keyword evidence="2 4" id="KW-0012">Acyltransferase</keyword>
<evidence type="ECO:0000256" key="2">
    <source>
        <dbReference type="ARBA" id="ARBA00023315"/>
    </source>
</evidence>
<proteinExistence type="predicted"/>
<dbReference type="RefSeq" id="WP_382050817.1">
    <property type="nucleotide sequence ID" value="NZ_JBHSKJ010000034.1"/>
</dbReference>
<dbReference type="EMBL" id="JBHSKJ010000034">
    <property type="protein sequence ID" value="MFC5149862.1"/>
    <property type="molecule type" value="Genomic_DNA"/>
</dbReference>
<keyword evidence="5" id="KW-1185">Reference proteome</keyword>
<evidence type="ECO:0000259" key="3">
    <source>
        <dbReference type="PROSITE" id="PS51186"/>
    </source>
</evidence>
<dbReference type="InterPro" id="IPR000182">
    <property type="entry name" value="GNAT_dom"/>
</dbReference>
<dbReference type="PANTHER" id="PTHR43800">
    <property type="entry name" value="PEPTIDYL-LYSINE N-ACETYLTRANSFERASE YJAB"/>
    <property type="match status" value="1"/>
</dbReference>
<dbReference type="PROSITE" id="PS51186">
    <property type="entry name" value="GNAT"/>
    <property type="match status" value="1"/>
</dbReference>